<name>A0ABV5YIG9_9ACTN</name>
<dbReference type="Gene3D" id="3.40.50.1700">
    <property type="entry name" value="Glycoside hydrolase family 3 C-terminal domain"/>
    <property type="match status" value="1"/>
</dbReference>
<evidence type="ECO:0000259" key="4">
    <source>
        <dbReference type="SMART" id="SM01217"/>
    </source>
</evidence>
<evidence type="ECO:0000313" key="5">
    <source>
        <dbReference type="EMBL" id="MFB9834863.1"/>
    </source>
</evidence>
<dbReference type="Pfam" id="PF14310">
    <property type="entry name" value="Fn3-like"/>
    <property type="match status" value="1"/>
</dbReference>
<evidence type="ECO:0000256" key="2">
    <source>
        <dbReference type="ARBA" id="ARBA00022801"/>
    </source>
</evidence>
<dbReference type="InterPro" id="IPR026891">
    <property type="entry name" value="Fn3-like"/>
</dbReference>
<gene>
    <name evidence="5" type="ORF">ACFFNX_22000</name>
</gene>
<evidence type="ECO:0000313" key="6">
    <source>
        <dbReference type="Proteomes" id="UP001589627"/>
    </source>
</evidence>
<keyword evidence="2" id="KW-0378">Hydrolase</keyword>
<dbReference type="InterPro" id="IPR013783">
    <property type="entry name" value="Ig-like_fold"/>
</dbReference>
<comment type="caution">
    <text evidence="5">The sequence shown here is derived from an EMBL/GenBank/DDBJ whole genome shotgun (WGS) entry which is preliminary data.</text>
</comment>
<dbReference type="SMART" id="SM01217">
    <property type="entry name" value="Fn3_like"/>
    <property type="match status" value="1"/>
</dbReference>
<dbReference type="InterPro" id="IPR036881">
    <property type="entry name" value="Glyco_hydro_3_C_sf"/>
</dbReference>
<evidence type="ECO:0000256" key="1">
    <source>
        <dbReference type="ARBA" id="ARBA00005336"/>
    </source>
</evidence>
<dbReference type="EMBL" id="JBHLZP010000164">
    <property type="protein sequence ID" value="MFB9834863.1"/>
    <property type="molecule type" value="Genomic_DNA"/>
</dbReference>
<dbReference type="SUPFAM" id="SSF52279">
    <property type="entry name" value="Beta-D-glucan exohydrolase, C-terminal domain"/>
    <property type="match status" value="1"/>
</dbReference>
<feature type="region of interest" description="Disordered" evidence="3">
    <location>
        <begin position="21"/>
        <end position="48"/>
    </location>
</feature>
<accession>A0ABV5YIG9</accession>
<reference evidence="5 6" key="1">
    <citation type="submission" date="2024-09" db="EMBL/GenBank/DDBJ databases">
        <authorList>
            <person name="Sun Q."/>
            <person name="Mori K."/>
        </authorList>
    </citation>
    <scope>NUCLEOTIDE SEQUENCE [LARGE SCALE GENOMIC DNA]</scope>
    <source>
        <strain evidence="5 6">TBRC 0563</strain>
    </source>
</reference>
<dbReference type="Proteomes" id="UP001589627">
    <property type="component" value="Unassembled WGS sequence"/>
</dbReference>
<dbReference type="Pfam" id="PF01915">
    <property type="entry name" value="Glyco_hydro_3_C"/>
    <property type="match status" value="1"/>
</dbReference>
<dbReference type="PANTHER" id="PTHR42715:SF10">
    <property type="entry name" value="BETA-GLUCOSIDASE"/>
    <property type="match status" value="1"/>
</dbReference>
<dbReference type="InterPro" id="IPR002772">
    <property type="entry name" value="Glyco_hydro_3_C"/>
</dbReference>
<comment type="similarity">
    <text evidence="1">Belongs to the glycosyl hydrolase 3 family.</text>
</comment>
<feature type="domain" description="Fibronectin type III-like" evidence="4">
    <location>
        <begin position="103"/>
        <end position="172"/>
    </location>
</feature>
<protein>
    <submittedName>
        <fullName evidence="5">Fibronectin type III-like domain-contianing protein</fullName>
    </submittedName>
</protein>
<keyword evidence="6" id="KW-1185">Reference proteome</keyword>
<organism evidence="5 6">
    <name type="scientific">Actinoallomurus acaciae</name>
    <dbReference type="NCBI Taxonomy" id="502577"/>
    <lineage>
        <taxon>Bacteria</taxon>
        <taxon>Bacillati</taxon>
        <taxon>Actinomycetota</taxon>
        <taxon>Actinomycetes</taxon>
        <taxon>Streptosporangiales</taxon>
        <taxon>Thermomonosporaceae</taxon>
        <taxon>Actinoallomurus</taxon>
    </lineage>
</organism>
<dbReference type="InterPro" id="IPR050288">
    <property type="entry name" value="Cellulose_deg_GH3"/>
</dbReference>
<proteinExistence type="inferred from homology"/>
<feature type="non-terminal residue" evidence="5">
    <location>
        <position position="1"/>
    </location>
</feature>
<dbReference type="PANTHER" id="PTHR42715">
    <property type="entry name" value="BETA-GLUCOSIDASE"/>
    <property type="match status" value="1"/>
</dbReference>
<dbReference type="Gene3D" id="2.60.40.10">
    <property type="entry name" value="Immunoglobulins"/>
    <property type="match status" value="1"/>
</dbReference>
<dbReference type="RefSeq" id="WP_378205274.1">
    <property type="nucleotide sequence ID" value="NZ_JBHLZP010000164.1"/>
</dbReference>
<sequence>FPGEEGGAAIAGVLSGRVEPSGRLPVSVPRHPGGQPGTYLRPRTGGSSRWSAVDPEPLFAFGHGLTWTRFGYEDLRVDSSAPTDGAAEVAVTVRNLGDRSGTEVVQLYLSDPVASVVRPMRWLAGWARVRLAPGAAARVTFSVHADRTAFTGADLRRIVEPGTIEAAVGSSAEDLPLRGEFVLTGAERVLGAGRVLTVPATVAPR</sequence>
<evidence type="ECO:0000256" key="3">
    <source>
        <dbReference type="SAM" id="MobiDB-lite"/>
    </source>
</evidence>